<evidence type="ECO:0000256" key="3">
    <source>
        <dbReference type="ARBA" id="ARBA00023054"/>
    </source>
</evidence>
<keyword evidence="2" id="KW-0805">Transcription regulation</keyword>
<dbReference type="GO" id="GO:0003700">
    <property type="term" value="F:DNA-binding transcription factor activity"/>
    <property type="evidence" value="ECO:0007669"/>
    <property type="project" value="InterPro"/>
</dbReference>
<dbReference type="Pfam" id="PF02042">
    <property type="entry name" value="RWP-RK"/>
    <property type="match status" value="1"/>
</dbReference>
<accession>A0A833Q6L0</accession>
<keyword evidence="4" id="KW-0238">DNA-binding</keyword>
<dbReference type="PROSITE" id="PS51519">
    <property type="entry name" value="RWP_RK"/>
    <property type="match status" value="1"/>
</dbReference>
<evidence type="ECO:0000256" key="4">
    <source>
        <dbReference type="ARBA" id="ARBA00023125"/>
    </source>
</evidence>
<dbReference type="Proteomes" id="UP000623129">
    <property type="component" value="Unassembled WGS sequence"/>
</dbReference>
<dbReference type="InterPro" id="IPR003035">
    <property type="entry name" value="RWP-RK_dom"/>
</dbReference>
<evidence type="ECO:0000259" key="7">
    <source>
        <dbReference type="PROSITE" id="PS51519"/>
    </source>
</evidence>
<evidence type="ECO:0000256" key="6">
    <source>
        <dbReference type="ARBA" id="ARBA00023242"/>
    </source>
</evidence>
<dbReference type="EMBL" id="SWLB01000154">
    <property type="protein sequence ID" value="KAF3320095.1"/>
    <property type="molecule type" value="Genomic_DNA"/>
</dbReference>
<keyword evidence="9" id="KW-1185">Reference proteome</keyword>
<evidence type="ECO:0000256" key="2">
    <source>
        <dbReference type="ARBA" id="ARBA00023015"/>
    </source>
</evidence>
<name>A0A833Q6L0_9POAL</name>
<evidence type="ECO:0000256" key="5">
    <source>
        <dbReference type="ARBA" id="ARBA00023163"/>
    </source>
</evidence>
<gene>
    <name evidence="8" type="ORF">FCM35_KLT22301</name>
</gene>
<dbReference type="OrthoDB" id="6270329at2759"/>
<organism evidence="8 9">
    <name type="scientific">Carex littledalei</name>
    <dbReference type="NCBI Taxonomy" id="544730"/>
    <lineage>
        <taxon>Eukaryota</taxon>
        <taxon>Viridiplantae</taxon>
        <taxon>Streptophyta</taxon>
        <taxon>Embryophyta</taxon>
        <taxon>Tracheophyta</taxon>
        <taxon>Spermatophyta</taxon>
        <taxon>Magnoliopsida</taxon>
        <taxon>Liliopsida</taxon>
        <taxon>Poales</taxon>
        <taxon>Cyperaceae</taxon>
        <taxon>Cyperoideae</taxon>
        <taxon>Cariceae</taxon>
        <taxon>Carex</taxon>
        <taxon>Carex subgen. Euthyceras</taxon>
    </lineage>
</organism>
<proteinExistence type="predicted"/>
<evidence type="ECO:0000313" key="9">
    <source>
        <dbReference type="Proteomes" id="UP000623129"/>
    </source>
</evidence>
<keyword evidence="5" id="KW-0804">Transcription</keyword>
<keyword evidence="6" id="KW-0539">Nucleus</keyword>
<feature type="domain" description="RWP-RK" evidence="7">
    <location>
        <begin position="48"/>
        <end position="134"/>
    </location>
</feature>
<dbReference type="GO" id="GO:0003677">
    <property type="term" value="F:DNA binding"/>
    <property type="evidence" value="ECO:0007669"/>
    <property type="project" value="UniProtKB-KW"/>
</dbReference>
<dbReference type="PANTHER" id="PTHR46373">
    <property type="entry name" value="PROTEIN RKD4"/>
    <property type="match status" value="1"/>
</dbReference>
<comment type="function">
    <text evidence="1">Putative transcription factor.</text>
</comment>
<protein>
    <submittedName>
        <fullName evidence="8">Protein RKD4</fullName>
    </submittedName>
</protein>
<sequence length="165" mass="19022">MHIAKIYGPPLVCQCISQIFILHPDPQYDLDAFDGNTDMHLEEMKKYETVIDQKDVKVKNKNGERRLSSEEISRYFDMPIEAAAGELDMCVTSLKGNCRELGLKRWPHRKIKSLQNLIKYIQEQGKQGILEETLVSGQVQNLEKEIEFIKKNPDTNLTNGAKKMR</sequence>
<comment type="caution">
    <text evidence="8">The sequence shown here is derived from an EMBL/GenBank/DDBJ whole genome shotgun (WGS) entry which is preliminary data.</text>
</comment>
<dbReference type="InterPro" id="IPR044607">
    <property type="entry name" value="RKD-like"/>
</dbReference>
<reference evidence="8" key="1">
    <citation type="submission" date="2020-01" db="EMBL/GenBank/DDBJ databases">
        <title>Genome sequence of Kobresia littledalei, the first chromosome-level genome in the family Cyperaceae.</title>
        <authorList>
            <person name="Qu G."/>
        </authorList>
    </citation>
    <scope>NUCLEOTIDE SEQUENCE</scope>
    <source>
        <strain evidence="8">C.B.Clarke</strain>
        <tissue evidence="8">Leaf</tissue>
    </source>
</reference>
<keyword evidence="3" id="KW-0175">Coiled coil</keyword>
<dbReference type="AlphaFoldDB" id="A0A833Q6L0"/>
<evidence type="ECO:0000256" key="1">
    <source>
        <dbReference type="ARBA" id="ARBA00004049"/>
    </source>
</evidence>
<dbReference type="PANTHER" id="PTHR46373:SF20">
    <property type="entry name" value="PROTEIN RKD1"/>
    <property type="match status" value="1"/>
</dbReference>
<evidence type="ECO:0000313" key="8">
    <source>
        <dbReference type="EMBL" id="KAF3320095.1"/>
    </source>
</evidence>